<dbReference type="InterPro" id="IPR012349">
    <property type="entry name" value="Split_barrel_FMN-bd"/>
</dbReference>
<accession>A0A5C0B1L8</accession>
<dbReference type="Proteomes" id="UP000325161">
    <property type="component" value="Chromosome"/>
</dbReference>
<gene>
    <name evidence="2" type="ORF">FXN63_12375</name>
</gene>
<dbReference type="Pfam" id="PF01243">
    <property type="entry name" value="PNPOx_N"/>
    <property type="match status" value="1"/>
</dbReference>
<evidence type="ECO:0000313" key="3">
    <source>
        <dbReference type="Proteomes" id="UP000325161"/>
    </source>
</evidence>
<dbReference type="PANTHER" id="PTHR42815">
    <property type="entry name" value="FAD-BINDING, PUTATIVE (AFU_ORTHOLOGUE AFUA_6G07600)-RELATED"/>
    <property type="match status" value="1"/>
</dbReference>
<evidence type="ECO:0000259" key="1">
    <source>
        <dbReference type="Pfam" id="PF01243"/>
    </source>
</evidence>
<dbReference type="Gene3D" id="2.30.110.10">
    <property type="entry name" value="Electron Transport, Fmn-binding Protein, Chain A"/>
    <property type="match status" value="1"/>
</dbReference>
<dbReference type="EMBL" id="CP043046">
    <property type="protein sequence ID" value="QEI06537.1"/>
    <property type="molecule type" value="Genomic_DNA"/>
</dbReference>
<feature type="domain" description="Pyridoxamine 5'-phosphate oxidase N-terminal" evidence="1">
    <location>
        <begin position="175"/>
        <end position="277"/>
    </location>
</feature>
<reference evidence="2 3" key="1">
    <citation type="submission" date="2019-08" db="EMBL/GenBank/DDBJ databases">
        <title>Amphibian skin-associated Pigmentiphaga: genome sequence and occurrence across geography and hosts.</title>
        <authorList>
            <person name="Bletz M.C."/>
            <person name="Bunk B."/>
            <person name="Sproeer C."/>
            <person name="Biwer P."/>
            <person name="Reiter S."/>
            <person name="Rabemananjara F.C.E."/>
            <person name="Schulz S."/>
            <person name="Overmann J."/>
            <person name="Vences M."/>
        </authorList>
    </citation>
    <scope>NUCLEOTIDE SEQUENCE [LARGE SCALE GENOMIC DNA]</scope>
    <source>
        <strain evidence="2 3">Mada1488</strain>
    </source>
</reference>
<dbReference type="InterPro" id="IPR011576">
    <property type="entry name" value="Pyridox_Oxase_N"/>
</dbReference>
<dbReference type="PANTHER" id="PTHR42815:SF2">
    <property type="entry name" value="FAD-BINDING, PUTATIVE (AFU_ORTHOLOGUE AFUA_6G07600)-RELATED"/>
    <property type="match status" value="1"/>
</dbReference>
<protein>
    <submittedName>
        <fullName evidence="2">Flavin-nucleotide-binding protein</fullName>
    </submittedName>
</protein>
<dbReference type="KEGG" id="pacr:FXN63_12375"/>
<sequence>MHDASTSPTFPWHAGEIQLQQRVGVAKRMLELGPRWIRQTVPEQFQDFLSYLPFVVVGAVDAEGNAWASLLAGEAGFVHATDARHVSIAMPRDASDPADVGMSDGLSMGLLGIDLAHRHRIRVNGKVRRTTDDSFSIEVAQSFGNCPQYIHPRHIEQHAPAADVTVRRAQYMTQLDPALAAMVTQADTFFVASYADTDDGRQVDVSHRGGRAGFVHVGNDGVLTIPDYAGNRFFNTLGNLLVNPRAGLLFVDFASGSLLHLTGDAEVMPDRVGTADFPGAERLWRFTPRQVVYRANALPLRWRAV</sequence>
<name>A0A5C0B1L8_9BURK</name>
<dbReference type="SUPFAM" id="SSF50475">
    <property type="entry name" value="FMN-binding split barrel"/>
    <property type="match status" value="1"/>
</dbReference>
<proteinExistence type="predicted"/>
<organism evidence="2 3">
    <name type="scientific">Pigmentiphaga aceris</name>
    <dbReference type="NCBI Taxonomy" id="1940612"/>
    <lineage>
        <taxon>Bacteria</taxon>
        <taxon>Pseudomonadati</taxon>
        <taxon>Pseudomonadota</taxon>
        <taxon>Betaproteobacteria</taxon>
        <taxon>Burkholderiales</taxon>
        <taxon>Alcaligenaceae</taxon>
        <taxon>Pigmentiphaga</taxon>
    </lineage>
</organism>
<dbReference type="AlphaFoldDB" id="A0A5C0B1L8"/>
<dbReference type="OrthoDB" id="9796486at2"/>
<dbReference type="RefSeq" id="WP_148815233.1">
    <property type="nucleotide sequence ID" value="NZ_CP043046.1"/>
</dbReference>
<evidence type="ECO:0000313" key="2">
    <source>
        <dbReference type="EMBL" id="QEI06537.1"/>
    </source>
</evidence>
<keyword evidence="3" id="KW-1185">Reference proteome</keyword>